<proteinExistence type="predicted"/>
<dbReference type="Proteomes" id="UP000030002">
    <property type="component" value="Unassembled WGS sequence"/>
</dbReference>
<name>A0A0A0IZH7_9MICO</name>
<protein>
    <recommendedName>
        <fullName evidence="3">N-acetyltransferase domain-containing protein</fullName>
    </recommendedName>
</protein>
<evidence type="ECO:0000313" key="1">
    <source>
        <dbReference type="EMBL" id="KGN30555.1"/>
    </source>
</evidence>
<keyword evidence="2" id="KW-1185">Reference proteome</keyword>
<dbReference type="RefSeq" id="WP_035918611.1">
    <property type="nucleotide sequence ID" value="NZ_AVPJ01000018.1"/>
</dbReference>
<dbReference type="STRING" id="1385520.N802_06980"/>
<evidence type="ECO:0008006" key="3">
    <source>
        <dbReference type="Google" id="ProtNLM"/>
    </source>
</evidence>
<accession>A0A0A0IZH7</accession>
<dbReference type="OrthoDB" id="153065at2"/>
<dbReference type="eggNOG" id="ENOG5032SCT">
    <property type="taxonomic scope" value="Bacteria"/>
</dbReference>
<dbReference type="EMBL" id="AVPJ01000018">
    <property type="protein sequence ID" value="KGN30555.1"/>
    <property type="molecule type" value="Genomic_DNA"/>
</dbReference>
<organism evidence="1 2">
    <name type="scientific">Knoellia sinensis KCTC 19936</name>
    <dbReference type="NCBI Taxonomy" id="1385520"/>
    <lineage>
        <taxon>Bacteria</taxon>
        <taxon>Bacillati</taxon>
        <taxon>Actinomycetota</taxon>
        <taxon>Actinomycetes</taxon>
        <taxon>Micrococcales</taxon>
        <taxon>Intrasporangiaceae</taxon>
        <taxon>Knoellia</taxon>
    </lineage>
</organism>
<reference evidence="1 2" key="1">
    <citation type="submission" date="2013-08" db="EMBL/GenBank/DDBJ databases">
        <title>The genome sequence of Knoellia sinensis.</title>
        <authorList>
            <person name="Zhu W."/>
            <person name="Wang G."/>
        </authorList>
    </citation>
    <scope>NUCLEOTIDE SEQUENCE [LARGE SCALE GENOMIC DNA]</scope>
    <source>
        <strain evidence="1 2">KCTC 19936</strain>
    </source>
</reference>
<gene>
    <name evidence="1" type="ORF">N802_06980</name>
</gene>
<comment type="caution">
    <text evidence="1">The sequence shown here is derived from an EMBL/GenBank/DDBJ whole genome shotgun (WGS) entry which is preliminary data.</text>
</comment>
<dbReference type="AlphaFoldDB" id="A0A0A0IZH7"/>
<sequence length="233" mass="24314">MTERVSLAARNNALWCDTVCRTHEIVGVLDGAAWSSASRTPPLYPDAVTLAADVSEAEVLGLIDASAGASVKDSWAALDLTSAGFKPLITGQWVWRDPDDATVSGQADGRRWRSVQSAADMERWSHAWAESPAARSILGPALLDEPGVHVLAASDGEDDFVAGCLVNVTGEVAGLSNHFSLDGDAERTWHGAASAAAALVPERALVAWESGAGVAAARSAGFEAIGPLTVWIR</sequence>
<evidence type="ECO:0000313" key="2">
    <source>
        <dbReference type="Proteomes" id="UP000030002"/>
    </source>
</evidence>